<feature type="non-terminal residue" evidence="3">
    <location>
        <position position="314"/>
    </location>
</feature>
<protein>
    <recommendedName>
        <fullName evidence="2">J domain-containing protein</fullName>
    </recommendedName>
</protein>
<dbReference type="Gene3D" id="1.10.287.110">
    <property type="entry name" value="DnaJ domain"/>
    <property type="match status" value="1"/>
</dbReference>
<dbReference type="GO" id="GO:0098793">
    <property type="term" value="C:presynapse"/>
    <property type="evidence" value="ECO:0007669"/>
    <property type="project" value="GOC"/>
</dbReference>
<dbReference type="GO" id="GO:0030276">
    <property type="term" value="F:clathrin binding"/>
    <property type="evidence" value="ECO:0007669"/>
    <property type="project" value="TreeGrafter"/>
</dbReference>
<dbReference type="EMBL" id="LZPO01035055">
    <property type="protein sequence ID" value="OBS76022.1"/>
    <property type="molecule type" value="Genomic_DNA"/>
</dbReference>
<dbReference type="OrthoDB" id="1717591at2759"/>
<evidence type="ECO:0000256" key="1">
    <source>
        <dbReference type="SAM" id="MobiDB-lite"/>
    </source>
</evidence>
<accession>A0A1A6HEG4</accession>
<dbReference type="GO" id="GO:0005737">
    <property type="term" value="C:cytoplasm"/>
    <property type="evidence" value="ECO:0007669"/>
    <property type="project" value="TreeGrafter"/>
</dbReference>
<dbReference type="PROSITE" id="PS50076">
    <property type="entry name" value="DNAJ_2"/>
    <property type="match status" value="1"/>
</dbReference>
<dbReference type="InterPro" id="IPR001623">
    <property type="entry name" value="DnaJ_domain"/>
</dbReference>
<dbReference type="Proteomes" id="UP000092124">
    <property type="component" value="Unassembled WGS sequence"/>
</dbReference>
<name>A0A1A6HEG4_NEOLE</name>
<dbReference type="PANTHER" id="PTHR23172">
    <property type="entry name" value="AUXILIN/CYCLIN G-ASSOCIATED KINASE-RELATED"/>
    <property type="match status" value="1"/>
</dbReference>
<dbReference type="AlphaFoldDB" id="A0A1A6HEG4"/>
<evidence type="ECO:0000313" key="3">
    <source>
        <dbReference type="EMBL" id="OBS76022.1"/>
    </source>
</evidence>
<dbReference type="GO" id="GO:0014069">
    <property type="term" value="C:postsynaptic density"/>
    <property type="evidence" value="ECO:0007669"/>
    <property type="project" value="TreeGrafter"/>
</dbReference>
<dbReference type="PANTHER" id="PTHR23172:SF4">
    <property type="entry name" value="TYROSINE-PROTEIN PHOSPHATASE AUXILIN-RELATED"/>
    <property type="match status" value="1"/>
</dbReference>
<feature type="domain" description="J" evidence="2">
    <location>
        <begin position="240"/>
        <end position="309"/>
    </location>
</feature>
<gene>
    <name evidence="3" type="ORF">A6R68_17528</name>
</gene>
<dbReference type="FunFam" id="1.10.287.110:FF:000002">
    <property type="entry name" value="putative tyrosine-protein phosphatase auxilin isoform X2"/>
    <property type="match status" value="1"/>
</dbReference>
<evidence type="ECO:0000313" key="4">
    <source>
        <dbReference type="Proteomes" id="UP000092124"/>
    </source>
</evidence>
<dbReference type="SMART" id="SM00271">
    <property type="entry name" value="DnaJ"/>
    <property type="match status" value="1"/>
</dbReference>
<organism evidence="3 4">
    <name type="scientific">Neotoma lepida</name>
    <name type="common">Desert woodrat</name>
    <dbReference type="NCBI Taxonomy" id="56216"/>
    <lineage>
        <taxon>Eukaryota</taxon>
        <taxon>Metazoa</taxon>
        <taxon>Chordata</taxon>
        <taxon>Craniata</taxon>
        <taxon>Vertebrata</taxon>
        <taxon>Euteleostomi</taxon>
        <taxon>Mammalia</taxon>
        <taxon>Eutheria</taxon>
        <taxon>Euarchontoglires</taxon>
        <taxon>Glires</taxon>
        <taxon>Rodentia</taxon>
        <taxon>Myomorpha</taxon>
        <taxon>Muroidea</taxon>
        <taxon>Cricetidae</taxon>
        <taxon>Neotominae</taxon>
        <taxon>Neotoma</taxon>
    </lineage>
</organism>
<dbReference type="GO" id="GO:0031982">
    <property type="term" value="C:vesicle"/>
    <property type="evidence" value="ECO:0007669"/>
    <property type="project" value="TreeGrafter"/>
</dbReference>
<reference evidence="3 4" key="1">
    <citation type="submission" date="2016-06" db="EMBL/GenBank/DDBJ databases">
        <title>The Draft Genome Sequence and Annotation of the Desert Woodrat Neotoma lepida.</title>
        <authorList>
            <person name="Campbell M."/>
            <person name="Oakeson K.F."/>
            <person name="Yandell M."/>
            <person name="Halpert J.R."/>
            <person name="Dearing D."/>
        </authorList>
    </citation>
    <scope>NUCLEOTIDE SEQUENCE [LARGE SCALE GENOMIC DNA]</scope>
    <source>
        <strain evidence="3">417</strain>
        <tissue evidence="3">Liver</tissue>
    </source>
</reference>
<keyword evidence="4" id="KW-1185">Reference proteome</keyword>
<feature type="region of interest" description="Disordered" evidence="1">
    <location>
        <begin position="1"/>
        <end position="111"/>
    </location>
</feature>
<dbReference type="STRING" id="56216.A0A1A6HEG4"/>
<dbReference type="CDD" id="cd06257">
    <property type="entry name" value="DnaJ"/>
    <property type="match status" value="1"/>
</dbReference>
<feature type="non-terminal residue" evidence="3">
    <location>
        <position position="1"/>
    </location>
</feature>
<dbReference type="SUPFAM" id="SSF46565">
    <property type="entry name" value="Chaperone J-domain"/>
    <property type="match status" value="1"/>
</dbReference>
<sequence length="314" mass="33877">NSELLSDLFGGGGATGPAQAGQAGVEDVFHPSGPASAQSTPRRAATSASASPTLRVGEASSTPAVNIQPDVAGGWDWHTKPGGFGMGSKSAATSPTGSTHGTPTHQSKPQTLDPFADLGTLGRLTLLPSKAVSSKIIASNALRRECEATPNSLTSSLPFRPQNRPNYNVSFSAMPAGQSERFNAHKDKKGPRTIAEMRKEEMAKEMDPEKLKILEWIEGKERNIRALLSTMHTVLWAGETKWKPVGMADLVTPEQVKKVYRRAVLVVHPDKATGQPYEQYAKMIFMELNDAWSEFENQGQKPLLRDVVGTAQDF</sequence>
<dbReference type="GO" id="GO:0072583">
    <property type="term" value="P:clathrin-dependent endocytosis"/>
    <property type="evidence" value="ECO:0007669"/>
    <property type="project" value="TreeGrafter"/>
</dbReference>
<dbReference type="InterPro" id="IPR036869">
    <property type="entry name" value="J_dom_sf"/>
</dbReference>
<proteinExistence type="predicted"/>
<evidence type="ECO:0000259" key="2">
    <source>
        <dbReference type="PROSITE" id="PS50076"/>
    </source>
</evidence>
<feature type="compositionally biased region" description="Low complexity" evidence="1">
    <location>
        <begin position="34"/>
        <end position="55"/>
    </location>
</feature>
<comment type="caution">
    <text evidence="3">The sequence shown here is derived from an EMBL/GenBank/DDBJ whole genome shotgun (WGS) entry which is preliminary data.</text>
</comment>
<dbReference type="GO" id="GO:0016191">
    <property type="term" value="P:synaptic vesicle uncoating"/>
    <property type="evidence" value="ECO:0007669"/>
    <property type="project" value="TreeGrafter"/>
</dbReference>
<feature type="compositionally biased region" description="Low complexity" evidence="1">
    <location>
        <begin position="91"/>
        <end position="105"/>
    </location>
</feature>